<evidence type="ECO:0000313" key="4">
    <source>
        <dbReference type="Proteomes" id="UP000294535"/>
    </source>
</evidence>
<dbReference type="Pfam" id="PF03807">
    <property type="entry name" value="F420_oxidored"/>
    <property type="match status" value="1"/>
</dbReference>
<dbReference type="AlphaFoldDB" id="A0A4R6TA31"/>
<dbReference type="GO" id="GO:0008823">
    <property type="term" value="F:cupric reductase (NADH) activity"/>
    <property type="evidence" value="ECO:0007669"/>
    <property type="project" value="TreeGrafter"/>
</dbReference>
<reference evidence="3 4" key="1">
    <citation type="submission" date="2019-03" db="EMBL/GenBank/DDBJ databases">
        <title>Genomic Encyclopedia of Type Strains, Phase III (KMG-III): the genomes of soil and plant-associated and newly described type strains.</title>
        <authorList>
            <person name="Whitman W."/>
        </authorList>
    </citation>
    <scope>NUCLEOTIDE SEQUENCE [LARGE SCALE GENOMIC DNA]</scope>
    <source>
        <strain evidence="3 4">CECT 8446</strain>
    </source>
</reference>
<dbReference type="InterPro" id="IPR036291">
    <property type="entry name" value="NAD(P)-bd_dom_sf"/>
</dbReference>
<protein>
    <recommendedName>
        <fullName evidence="2">Pyrroline-5-carboxylate reductase catalytic N-terminal domain-containing protein</fullName>
    </recommendedName>
</protein>
<evidence type="ECO:0000313" key="3">
    <source>
        <dbReference type="EMBL" id="TDQ19063.1"/>
    </source>
</evidence>
<dbReference type="GO" id="GO:0052851">
    <property type="term" value="F:ferric-chelate reductase (NADPH) activity"/>
    <property type="evidence" value="ECO:0007669"/>
    <property type="project" value="TreeGrafter"/>
</dbReference>
<keyword evidence="1" id="KW-0560">Oxidoreductase</keyword>
<dbReference type="InterPro" id="IPR028939">
    <property type="entry name" value="P5C_Rdtase_cat_N"/>
</dbReference>
<dbReference type="PANTHER" id="PTHR14239:SF0">
    <property type="entry name" value="F420-DEPENDENT NADP REDUCTASE"/>
    <property type="match status" value="1"/>
</dbReference>
<sequence>MGMKIAIIGTGNVGGALATKWAKAGHEINLGVQDSSNFKGKELLKNPNTKVFSIEEAVRLSNVILVATPATAAVEVAKSLGNTTGKIIIDSMNIVMGRGPKGFKTTAEAILANTQTLDVVKCFNTTGFNNMVNPIYGNTALDMFVAGDSELGKRAAIQLAKDAGFGECYSIGGNDKFELIEQFAWYWINLAMFQGQGREIGFKLLKR</sequence>
<dbReference type="GO" id="GO:0005886">
    <property type="term" value="C:plasma membrane"/>
    <property type="evidence" value="ECO:0007669"/>
    <property type="project" value="TreeGrafter"/>
</dbReference>
<accession>A0A4R6TA31</accession>
<dbReference type="InterPro" id="IPR051267">
    <property type="entry name" value="STEAP_metalloreductase"/>
</dbReference>
<comment type="caution">
    <text evidence="3">The sequence shown here is derived from an EMBL/GenBank/DDBJ whole genome shotgun (WGS) entry which is preliminary data.</text>
</comment>
<dbReference type="PANTHER" id="PTHR14239">
    <property type="entry name" value="DUDULIN-RELATED"/>
    <property type="match status" value="1"/>
</dbReference>
<evidence type="ECO:0000256" key="1">
    <source>
        <dbReference type="ARBA" id="ARBA00023002"/>
    </source>
</evidence>
<name>A0A4R6TA31_9BACT</name>
<evidence type="ECO:0000259" key="2">
    <source>
        <dbReference type="Pfam" id="PF03807"/>
    </source>
</evidence>
<keyword evidence="4" id="KW-1185">Reference proteome</keyword>
<feature type="domain" description="Pyrroline-5-carboxylate reductase catalytic N-terminal" evidence="2">
    <location>
        <begin position="4"/>
        <end position="93"/>
    </location>
</feature>
<dbReference type="GO" id="GO:0015677">
    <property type="term" value="P:copper ion import"/>
    <property type="evidence" value="ECO:0007669"/>
    <property type="project" value="TreeGrafter"/>
</dbReference>
<dbReference type="Proteomes" id="UP000294535">
    <property type="component" value="Unassembled WGS sequence"/>
</dbReference>
<gene>
    <name evidence="3" type="ORF">DFQ04_0880</name>
</gene>
<dbReference type="Gene3D" id="3.40.50.720">
    <property type="entry name" value="NAD(P)-binding Rossmann-like Domain"/>
    <property type="match status" value="1"/>
</dbReference>
<dbReference type="SUPFAM" id="SSF51735">
    <property type="entry name" value="NAD(P)-binding Rossmann-fold domains"/>
    <property type="match status" value="1"/>
</dbReference>
<dbReference type="EMBL" id="SNYF01000005">
    <property type="protein sequence ID" value="TDQ19063.1"/>
    <property type="molecule type" value="Genomic_DNA"/>
</dbReference>
<proteinExistence type="predicted"/>
<organism evidence="3 4">
    <name type="scientific">Algoriphagus boseongensis</name>
    <dbReference type="NCBI Taxonomy" id="1442587"/>
    <lineage>
        <taxon>Bacteria</taxon>
        <taxon>Pseudomonadati</taxon>
        <taxon>Bacteroidota</taxon>
        <taxon>Cytophagia</taxon>
        <taxon>Cytophagales</taxon>
        <taxon>Cyclobacteriaceae</taxon>
        <taxon>Algoriphagus</taxon>
    </lineage>
</organism>